<evidence type="ECO:0000256" key="1">
    <source>
        <dbReference type="SAM" id="MobiDB-lite"/>
    </source>
</evidence>
<dbReference type="PANTHER" id="PTHR46477:SF8">
    <property type="entry name" value="OS08G0257100 PROTEIN"/>
    <property type="match status" value="1"/>
</dbReference>
<feature type="compositionally biased region" description="Acidic residues" evidence="1">
    <location>
        <begin position="177"/>
        <end position="191"/>
    </location>
</feature>
<dbReference type="InterPro" id="IPR046349">
    <property type="entry name" value="C1-like_sf"/>
</dbReference>
<evidence type="ECO:0000313" key="3">
    <source>
        <dbReference type="Proteomes" id="UP000275267"/>
    </source>
</evidence>
<sequence>MSTDSRFLCNGCKEQGVGPRYTCDCSDDNSFNLHTCCAIAVPDNGTLVHPLFPDLTFKLLRETPPRVPDRMICDACGAYVLGFVYHCFEEDLDLHPCCASLGKRIHSDRVFELVRNTSRSCGLWCGYWRCRRKFWVYRTYFDGEAVDLHVACLKDMARSSLWTVIHQKQTQKKWQEQEDAAEAEVEEEDEKENEKKK</sequence>
<proteinExistence type="predicted"/>
<dbReference type="Proteomes" id="UP000275267">
    <property type="component" value="Unassembled WGS sequence"/>
</dbReference>
<keyword evidence="3" id="KW-1185">Reference proteome</keyword>
<accession>A0A3L6Q5B0</accession>
<dbReference type="SUPFAM" id="SSF57889">
    <property type="entry name" value="Cysteine-rich domain"/>
    <property type="match status" value="1"/>
</dbReference>
<evidence type="ECO:0008006" key="4">
    <source>
        <dbReference type="Google" id="ProtNLM"/>
    </source>
</evidence>
<comment type="caution">
    <text evidence="2">The sequence shown here is derived from an EMBL/GenBank/DDBJ whole genome shotgun (WGS) entry which is preliminary data.</text>
</comment>
<dbReference type="PANTHER" id="PTHR46477">
    <property type="entry name" value="CYSTEINE/HISTIDINE-RICH C1 DOMAIN FAMILY PROTEIN"/>
    <property type="match status" value="1"/>
</dbReference>
<dbReference type="STRING" id="4540.A0A3L6Q5B0"/>
<dbReference type="AlphaFoldDB" id="A0A3L6Q5B0"/>
<reference evidence="3" key="1">
    <citation type="journal article" date="2019" name="Nat. Commun.">
        <title>The genome of broomcorn millet.</title>
        <authorList>
            <person name="Zou C."/>
            <person name="Miki D."/>
            <person name="Li D."/>
            <person name="Tang Q."/>
            <person name="Xiao L."/>
            <person name="Rajput S."/>
            <person name="Deng P."/>
            <person name="Jia W."/>
            <person name="Huang R."/>
            <person name="Zhang M."/>
            <person name="Sun Y."/>
            <person name="Hu J."/>
            <person name="Fu X."/>
            <person name="Schnable P.S."/>
            <person name="Li F."/>
            <person name="Zhang H."/>
            <person name="Feng B."/>
            <person name="Zhu X."/>
            <person name="Liu R."/>
            <person name="Schnable J.C."/>
            <person name="Zhu J.-K."/>
            <person name="Zhang H."/>
        </authorList>
    </citation>
    <scope>NUCLEOTIDE SEQUENCE [LARGE SCALE GENOMIC DNA]</scope>
</reference>
<organism evidence="2 3">
    <name type="scientific">Panicum miliaceum</name>
    <name type="common">Proso millet</name>
    <name type="synonym">Broomcorn millet</name>
    <dbReference type="NCBI Taxonomy" id="4540"/>
    <lineage>
        <taxon>Eukaryota</taxon>
        <taxon>Viridiplantae</taxon>
        <taxon>Streptophyta</taxon>
        <taxon>Embryophyta</taxon>
        <taxon>Tracheophyta</taxon>
        <taxon>Spermatophyta</taxon>
        <taxon>Magnoliopsida</taxon>
        <taxon>Liliopsida</taxon>
        <taxon>Poales</taxon>
        <taxon>Poaceae</taxon>
        <taxon>PACMAD clade</taxon>
        <taxon>Panicoideae</taxon>
        <taxon>Panicodae</taxon>
        <taxon>Paniceae</taxon>
        <taxon>Panicinae</taxon>
        <taxon>Panicum</taxon>
        <taxon>Panicum sect. Panicum</taxon>
    </lineage>
</organism>
<name>A0A3L6Q5B0_PANMI</name>
<gene>
    <name evidence="2" type="ORF">C2845_PM17G05860</name>
</gene>
<dbReference type="OrthoDB" id="664025at2759"/>
<feature type="region of interest" description="Disordered" evidence="1">
    <location>
        <begin position="175"/>
        <end position="197"/>
    </location>
</feature>
<evidence type="ECO:0000313" key="2">
    <source>
        <dbReference type="EMBL" id="RLM70089.1"/>
    </source>
</evidence>
<dbReference type="EMBL" id="PQIB02000014">
    <property type="protein sequence ID" value="RLM70089.1"/>
    <property type="molecule type" value="Genomic_DNA"/>
</dbReference>
<protein>
    <recommendedName>
        <fullName evidence="4">DC1 domain-containing protein</fullName>
    </recommendedName>
</protein>